<accession>A0ABW3AHI5</accession>
<dbReference type="Proteomes" id="UP001597055">
    <property type="component" value="Unassembled WGS sequence"/>
</dbReference>
<evidence type="ECO:0000313" key="1">
    <source>
        <dbReference type="EMBL" id="MFD0790239.1"/>
    </source>
</evidence>
<gene>
    <name evidence="1" type="ORF">ACFQ0P_07515</name>
</gene>
<dbReference type="RefSeq" id="WP_204977975.1">
    <property type="nucleotide sequence ID" value="NZ_JBHTII010000001.1"/>
</dbReference>
<keyword evidence="2" id="KW-1185">Reference proteome</keyword>
<organism evidence="1 2">
    <name type="scientific">Microbacterium insulae</name>
    <dbReference type="NCBI Taxonomy" id="483014"/>
    <lineage>
        <taxon>Bacteria</taxon>
        <taxon>Bacillati</taxon>
        <taxon>Actinomycetota</taxon>
        <taxon>Actinomycetes</taxon>
        <taxon>Micrococcales</taxon>
        <taxon>Microbacteriaceae</taxon>
        <taxon>Microbacterium</taxon>
    </lineage>
</organism>
<proteinExistence type="predicted"/>
<name>A0ABW3AHI5_9MICO</name>
<sequence>MSALSPLRRISVPISGLQTSSIVPVNLGELEEEGFLTADPLRATRKQGERVVYRVHDAVVTELYLWLGQEIGEVESCLPLYIGGGTAHEAAGVALARRCCLDASRGYLSI</sequence>
<protein>
    <submittedName>
        <fullName evidence="1">Uncharacterized protein</fullName>
    </submittedName>
</protein>
<reference evidence="2" key="1">
    <citation type="journal article" date="2019" name="Int. J. Syst. Evol. Microbiol.">
        <title>The Global Catalogue of Microorganisms (GCM) 10K type strain sequencing project: providing services to taxonomists for standard genome sequencing and annotation.</title>
        <authorList>
            <consortium name="The Broad Institute Genomics Platform"/>
            <consortium name="The Broad Institute Genome Sequencing Center for Infectious Disease"/>
            <person name="Wu L."/>
            <person name="Ma J."/>
        </authorList>
    </citation>
    <scope>NUCLEOTIDE SEQUENCE [LARGE SCALE GENOMIC DNA]</scope>
    <source>
        <strain evidence="2">CCUG 54523</strain>
    </source>
</reference>
<dbReference type="EMBL" id="JBHTII010000001">
    <property type="protein sequence ID" value="MFD0790239.1"/>
    <property type="molecule type" value="Genomic_DNA"/>
</dbReference>
<evidence type="ECO:0000313" key="2">
    <source>
        <dbReference type="Proteomes" id="UP001597055"/>
    </source>
</evidence>
<comment type="caution">
    <text evidence="1">The sequence shown here is derived from an EMBL/GenBank/DDBJ whole genome shotgun (WGS) entry which is preliminary data.</text>
</comment>